<dbReference type="Proteomes" id="UP000187209">
    <property type="component" value="Unassembled WGS sequence"/>
</dbReference>
<dbReference type="PROSITE" id="PS50097">
    <property type="entry name" value="BTB"/>
    <property type="match status" value="1"/>
</dbReference>
<feature type="domain" description="BTB" evidence="1">
    <location>
        <begin position="114"/>
        <end position="181"/>
    </location>
</feature>
<dbReference type="InterPro" id="IPR000210">
    <property type="entry name" value="BTB/POZ_dom"/>
</dbReference>
<organism evidence="2 3">
    <name type="scientific">Stentor coeruleus</name>
    <dbReference type="NCBI Taxonomy" id="5963"/>
    <lineage>
        <taxon>Eukaryota</taxon>
        <taxon>Sar</taxon>
        <taxon>Alveolata</taxon>
        <taxon>Ciliophora</taxon>
        <taxon>Postciliodesmatophora</taxon>
        <taxon>Heterotrichea</taxon>
        <taxon>Heterotrichida</taxon>
        <taxon>Stentoridae</taxon>
        <taxon>Stentor</taxon>
    </lineage>
</organism>
<dbReference type="Gene3D" id="1.25.40.420">
    <property type="match status" value="1"/>
</dbReference>
<dbReference type="OrthoDB" id="10249567at2759"/>
<name>A0A1R2AW17_9CILI</name>
<dbReference type="Pfam" id="PF00651">
    <property type="entry name" value="BTB"/>
    <property type="match status" value="1"/>
</dbReference>
<proteinExistence type="predicted"/>
<keyword evidence="3" id="KW-1185">Reference proteome</keyword>
<dbReference type="SUPFAM" id="SSF54695">
    <property type="entry name" value="POZ domain"/>
    <property type="match status" value="1"/>
</dbReference>
<evidence type="ECO:0000313" key="2">
    <source>
        <dbReference type="EMBL" id="OMJ68652.1"/>
    </source>
</evidence>
<dbReference type="AlphaFoldDB" id="A0A1R2AW17"/>
<accession>A0A1R2AW17</accession>
<gene>
    <name evidence="2" type="ORF">SteCoe_33845</name>
</gene>
<sequence>MLTHSNVPQAQDIIFEAGEDLFSNSSLILTKGAHKRIMLSRARTAQSYVYEFCGMVGVSPSSLRFSLEAHPLDPTIIILTPSLVKVYHCTSILHSSNNSLQPALLDLLTSGIQSDIIIHVNKRSFPVHKCILMCRSPKFQAMFSNKMLEKEAGVIYLKETNEVLFEKLLQWIYSGNVVMPEDMNDLCQLMILADEYLLNDLKMRCEEDIIAKLSTENLIDIMVSAHKLPLTGDGLIEECLEMFVKEYHKIKDTPDLENIISSVPGLMLKLFGRFHSVSKKARKRRVTFRINEDIVDTLDDASLIYSGYSSTASSYT</sequence>
<dbReference type="PANTHER" id="PTHR24413">
    <property type="entry name" value="SPECKLE-TYPE POZ PROTEIN"/>
    <property type="match status" value="1"/>
</dbReference>
<dbReference type="InterPro" id="IPR011333">
    <property type="entry name" value="SKP1/BTB/POZ_sf"/>
</dbReference>
<evidence type="ECO:0000313" key="3">
    <source>
        <dbReference type="Proteomes" id="UP000187209"/>
    </source>
</evidence>
<protein>
    <recommendedName>
        <fullName evidence="1">BTB domain-containing protein</fullName>
    </recommendedName>
</protein>
<reference evidence="2 3" key="1">
    <citation type="submission" date="2016-11" db="EMBL/GenBank/DDBJ databases">
        <title>The macronuclear genome of Stentor coeruleus: a giant cell with tiny introns.</title>
        <authorList>
            <person name="Slabodnick M."/>
            <person name="Ruby J.G."/>
            <person name="Reiff S.B."/>
            <person name="Swart E.C."/>
            <person name="Gosai S."/>
            <person name="Prabakaran S."/>
            <person name="Witkowska E."/>
            <person name="Larue G.E."/>
            <person name="Fisher S."/>
            <person name="Freeman R.M."/>
            <person name="Gunawardena J."/>
            <person name="Chu W."/>
            <person name="Stover N.A."/>
            <person name="Gregory B.D."/>
            <person name="Nowacki M."/>
            <person name="Derisi J."/>
            <person name="Roy S.W."/>
            <person name="Marshall W.F."/>
            <person name="Sood P."/>
        </authorList>
    </citation>
    <scope>NUCLEOTIDE SEQUENCE [LARGE SCALE GENOMIC DNA]</scope>
    <source>
        <strain evidence="2">WM001</strain>
    </source>
</reference>
<dbReference type="EMBL" id="MPUH01001299">
    <property type="protein sequence ID" value="OMJ68652.1"/>
    <property type="molecule type" value="Genomic_DNA"/>
</dbReference>
<comment type="caution">
    <text evidence="2">The sequence shown here is derived from an EMBL/GenBank/DDBJ whole genome shotgun (WGS) entry which is preliminary data.</text>
</comment>
<dbReference type="CDD" id="cd18186">
    <property type="entry name" value="BTB_POZ_ZBTB_KLHL-like"/>
    <property type="match status" value="1"/>
</dbReference>
<dbReference type="SMART" id="SM00225">
    <property type="entry name" value="BTB"/>
    <property type="match status" value="1"/>
</dbReference>
<evidence type="ECO:0000259" key="1">
    <source>
        <dbReference type="PROSITE" id="PS50097"/>
    </source>
</evidence>
<dbReference type="Gene3D" id="3.30.710.10">
    <property type="entry name" value="Potassium Channel Kv1.1, Chain A"/>
    <property type="match status" value="1"/>
</dbReference>